<name>A0A6J5QJ42_9CAUD</name>
<evidence type="ECO:0000313" key="4">
    <source>
        <dbReference type="EMBL" id="CAB4197814.1"/>
    </source>
</evidence>
<dbReference type="EMBL" id="LR797266">
    <property type="protein sequence ID" value="CAB4197814.1"/>
    <property type="molecule type" value="Genomic_DNA"/>
</dbReference>
<accession>A0A6J5QJ42</accession>
<dbReference type="EMBL" id="LR797390">
    <property type="protein sequence ID" value="CAB4212518.1"/>
    <property type="molecule type" value="Genomic_DNA"/>
</dbReference>
<gene>
    <name evidence="3" type="ORF">UFOVP1080_4</name>
    <name evidence="4" type="ORF">UFOVP1321_42</name>
    <name evidence="5" type="ORF">UFOVP1432_21</name>
    <name evidence="6" type="ORF">UFOVP1528_9</name>
    <name evidence="2" type="ORF">UFOVP905_18</name>
</gene>
<evidence type="ECO:0000313" key="3">
    <source>
        <dbReference type="EMBL" id="CAB4182446.1"/>
    </source>
</evidence>
<feature type="domain" description="PD-(D/E)XK endonuclease-like" evidence="1">
    <location>
        <begin position="45"/>
        <end position="257"/>
    </location>
</feature>
<reference evidence="3" key="1">
    <citation type="submission" date="2020-05" db="EMBL/GenBank/DDBJ databases">
        <authorList>
            <person name="Chiriac C."/>
            <person name="Salcher M."/>
            <person name="Ghai R."/>
            <person name="Kavagutti S V."/>
        </authorList>
    </citation>
    <scope>NUCLEOTIDE SEQUENCE</scope>
</reference>
<dbReference type="Pfam" id="PF12705">
    <property type="entry name" value="PDDEXK_1"/>
    <property type="match status" value="1"/>
</dbReference>
<dbReference type="InterPro" id="IPR038726">
    <property type="entry name" value="PDDEXK_AddAB-type"/>
</dbReference>
<evidence type="ECO:0000259" key="1">
    <source>
        <dbReference type="Pfam" id="PF12705"/>
    </source>
</evidence>
<dbReference type="EMBL" id="LR798375">
    <property type="protein sequence ID" value="CAB5227161.1"/>
    <property type="molecule type" value="Genomic_DNA"/>
</dbReference>
<organism evidence="3">
    <name type="scientific">uncultured Caudovirales phage</name>
    <dbReference type="NCBI Taxonomy" id="2100421"/>
    <lineage>
        <taxon>Viruses</taxon>
        <taxon>Duplodnaviria</taxon>
        <taxon>Heunggongvirae</taxon>
        <taxon>Uroviricota</taxon>
        <taxon>Caudoviricetes</taxon>
        <taxon>Peduoviridae</taxon>
        <taxon>Maltschvirus</taxon>
        <taxon>Maltschvirus maltsch</taxon>
    </lineage>
</organism>
<dbReference type="InterPro" id="IPR011604">
    <property type="entry name" value="PDDEXK-like_dom_sf"/>
</dbReference>
<dbReference type="EMBL" id="LR797043">
    <property type="protein sequence ID" value="CAB4182446.1"/>
    <property type="molecule type" value="Genomic_DNA"/>
</dbReference>
<dbReference type="Gene3D" id="3.90.320.10">
    <property type="match status" value="1"/>
</dbReference>
<proteinExistence type="predicted"/>
<dbReference type="EMBL" id="LR796848">
    <property type="protein sequence ID" value="CAB4169928.1"/>
    <property type="molecule type" value="Genomic_DNA"/>
</dbReference>
<evidence type="ECO:0000313" key="2">
    <source>
        <dbReference type="EMBL" id="CAB4169928.1"/>
    </source>
</evidence>
<sequence length="301" mass="33525">MKTIDTLVEDIQGLFGEAQKGRGHTFDLDVLASFGTSIATHMANAVAARTWKRPPNTLRMSEAGKPCIRQLWYQVNEPSKAEEMQSHTLFKFVYGNMIEEATLLLAEAAGHKVELRQHEVELNVNGWRVVGHLDAVIDGVLVDVKSCSPFGYKKFKEGLTPANDSFGYITQLSGYNLGLSSIGRRQGFLAVDKQNGHVGYFDSAYDKHVEHRLKATVLLMSASIKDIPRTYKLEPEGTSGNMKLPMECSYCPFKHECWKDANDGEGLRTFWYSHGPVYLAVVKKEPKVLEIKPATSLGTPT</sequence>
<evidence type="ECO:0000313" key="6">
    <source>
        <dbReference type="EMBL" id="CAB5227161.1"/>
    </source>
</evidence>
<evidence type="ECO:0000313" key="5">
    <source>
        <dbReference type="EMBL" id="CAB4212518.1"/>
    </source>
</evidence>
<protein>
    <submittedName>
        <fullName evidence="3">PD-(D/E)XK nuclease superfamily</fullName>
    </submittedName>
</protein>